<gene>
    <name evidence="2" type="ORF">KQ657_004360</name>
</gene>
<feature type="compositionally biased region" description="Polar residues" evidence="1">
    <location>
        <begin position="10"/>
        <end position="38"/>
    </location>
</feature>
<dbReference type="Proteomes" id="UP000790833">
    <property type="component" value="Unassembled WGS sequence"/>
</dbReference>
<dbReference type="EMBL" id="JAHMUF010000006">
    <property type="protein sequence ID" value="KAG7194683.1"/>
    <property type="molecule type" value="Genomic_DNA"/>
</dbReference>
<evidence type="ECO:0000313" key="3">
    <source>
        <dbReference type="Proteomes" id="UP000790833"/>
    </source>
</evidence>
<keyword evidence="3" id="KW-1185">Reference proteome</keyword>
<dbReference type="OrthoDB" id="4082517at2759"/>
<evidence type="ECO:0000313" key="2">
    <source>
        <dbReference type="EMBL" id="KAG7194683.1"/>
    </source>
</evidence>
<feature type="region of interest" description="Disordered" evidence="1">
    <location>
        <begin position="1"/>
        <end position="42"/>
    </location>
</feature>
<feature type="region of interest" description="Disordered" evidence="1">
    <location>
        <begin position="932"/>
        <end position="978"/>
    </location>
</feature>
<dbReference type="RefSeq" id="XP_043050230.1">
    <property type="nucleotide sequence ID" value="XM_043195033.1"/>
</dbReference>
<protein>
    <submittedName>
        <fullName evidence="2">Uncharacterized protein</fullName>
    </submittedName>
</protein>
<reference evidence="2" key="1">
    <citation type="submission" date="2021-03" db="EMBL/GenBank/DDBJ databases">
        <authorList>
            <person name="Palmer J.M."/>
        </authorList>
    </citation>
    <scope>NUCLEOTIDE SEQUENCE</scope>
    <source>
        <strain evidence="2">ARV_011</strain>
    </source>
</reference>
<organism evidence="2 3">
    <name type="scientific">Scheffersomyces spartinae</name>
    <dbReference type="NCBI Taxonomy" id="45513"/>
    <lineage>
        <taxon>Eukaryota</taxon>
        <taxon>Fungi</taxon>
        <taxon>Dikarya</taxon>
        <taxon>Ascomycota</taxon>
        <taxon>Saccharomycotina</taxon>
        <taxon>Pichiomycetes</taxon>
        <taxon>Debaryomycetaceae</taxon>
        <taxon>Scheffersomyces</taxon>
    </lineage>
</organism>
<comment type="caution">
    <text evidence="2">The sequence shown here is derived from an EMBL/GenBank/DDBJ whole genome shotgun (WGS) entry which is preliminary data.</text>
</comment>
<dbReference type="AlphaFoldDB" id="A0A9P8AIR9"/>
<proteinExistence type="predicted"/>
<feature type="compositionally biased region" description="Basic and acidic residues" evidence="1">
    <location>
        <begin position="488"/>
        <end position="499"/>
    </location>
</feature>
<dbReference type="GeneID" id="66117734"/>
<feature type="compositionally biased region" description="Polar residues" evidence="1">
    <location>
        <begin position="932"/>
        <end position="941"/>
    </location>
</feature>
<evidence type="ECO:0000256" key="1">
    <source>
        <dbReference type="SAM" id="MobiDB-lite"/>
    </source>
</evidence>
<sequence>MNHSTEDQHQNPLSSSGMNPGNRTGTQLQPQFSTSPTVPLQYLQQLPPPPPLQIIYSNNQQDQMGSHLPAISSYTFPRPPEQAPNPSLLSGVSGDPHLHPHNNLSTNAWKQTSPNIIPPVQSYSSFNPQTGVLTNASNDTSRSSYGQVLEPTDLQPIQHNVHPSFVPQIPVTAMLPTGSNPHAYHQSIVPPISTSSLPQKRTQLPCPEDIVLSLRQHKRLKITDDESIYNEKFTPMAHTAPSDMIPIIPLKTSIYDFYTDFPKVTDVKVHEQVQNILYQFPPPYPPSSSLLATAAGSAPTAEDFRHRYMTSSEDSGLDNNATPNTSPTSTPRVNAKQIPCLEGGIYVPFIYPPPPIIKPSEIPYSLSKFRESIELLQQNGNNNNNVLVPSEYPEIAPLPFPPSNYMPYPIHSDKGPLTPPEVVDSFLDALKYLPRVDMIVASAAGSLYELLNSSPDQISNLIAKQDELRRKEDARVLGEEFLDDDSVDDHKDDAEKTNEGEDEDDYAFLKHIDYQDYYRLDSERKPIFPWSKDSVDSQVVVNTIPSDYASTTSIISDSRNGRNDVVSKGAIERYNPFTTTEVKEIELDRNVASYPDSIKEIIPNINRDIVSASGNFFLRRQADLKDALTAVESFTEEKKHQIYQEKKLALLEKLSTLRKSKIKFIAEEGDIMNEELQQKLNDIGVERDTELIRQKLADDYEKLKCSLQFYQDSNKAYKNLNLMMVNKLQKLKNFFEYQRKILNLHLEDKSSEIFDIKSKESSKLFYGVNNDTDYAQVIKKALRHKSESVEPEEEDSFIFDNEGGAPTGYSASFSPQDSNLFKDPHSISDTLLAKSSTALVHDLMPLITPAEFDLITGDLPNQVKNLTMKSKSADKISKSNLINVKHKIFQSALYDPMYTSGSDSNTSDFAAMGTGVIDRLVFNAAAGDMTNSGMPQSSNVSTGGGSGPGPTTPKRRGRRAAASLSSNSMGHLAPGGSKSVEDIDVSKYLEALLLAKIMKHFQGPQIAKGNELNEDLDAMGINTRWPVK</sequence>
<feature type="region of interest" description="Disordered" evidence="1">
    <location>
        <begin position="311"/>
        <end position="334"/>
    </location>
</feature>
<name>A0A9P8AIR9_9ASCO</name>
<accession>A0A9P8AIR9</accession>
<feature type="compositionally biased region" description="Low complexity" evidence="1">
    <location>
        <begin position="319"/>
        <end position="331"/>
    </location>
</feature>
<feature type="region of interest" description="Disordered" evidence="1">
    <location>
        <begin position="479"/>
        <end position="503"/>
    </location>
</feature>